<protein>
    <submittedName>
        <fullName evidence="1">Uncharacterized protein</fullName>
    </submittedName>
</protein>
<dbReference type="Proteomes" id="UP000821865">
    <property type="component" value="Chromosome 10"/>
</dbReference>
<proteinExistence type="predicted"/>
<gene>
    <name evidence="1" type="ORF">HPB49_003028</name>
</gene>
<comment type="caution">
    <text evidence="1">The sequence shown here is derived from an EMBL/GenBank/DDBJ whole genome shotgun (WGS) entry which is preliminary data.</text>
</comment>
<reference evidence="1" key="1">
    <citation type="submission" date="2020-05" db="EMBL/GenBank/DDBJ databases">
        <title>Large-scale comparative analyses of tick genomes elucidate their genetic diversity and vector capacities.</title>
        <authorList>
            <person name="Jia N."/>
            <person name="Wang J."/>
            <person name="Shi W."/>
            <person name="Du L."/>
            <person name="Sun Y."/>
            <person name="Zhan W."/>
            <person name="Jiang J."/>
            <person name="Wang Q."/>
            <person name="Zhang B."/>
            <person name="Ji P."/>
            <person name="Sakyi L.B."/>
            <person name="Cui X."/>
            <person name="Yuan T."/>
            <person name="Jiang B."/>
            <person name="Yang W."/>
            <person name="Lam T.T.-Y."/>
            <person name="Chang Q."/>
            <person name="Ding S."/>
            <person name="Wang X."/>
            <person name="Zhu J."/>
            <person name="Ruan X."/>
            <person name="Zhao L."/>
            <person name="Wei J."/>
            <person name="Que T."/>
            <person name="Du C."/>
            <person name="Cheng J."/>
            <person name="Dai P."/>
            <person name="Han X."/>
            <person name="Huang E."/>
            <person name="Gao Y."/>
            <person name="Liu J."/>
            <person name="Shao H."/>
            <person name="Ye R."/>
            <person name="Li L."/>
            <person name="Wei W."/>
            <person name="Wang X."/>
            <person name="Wang C."/>
            <person name="Yang T."/>
            <person name="Huo Q."/>
            <person name="Li W."/>
            <person name="Guo W."/>
            <person name="Chen H."/>
            <person name="Zhou L."/>
            <person name="Ni X."/>
            <person name="Tian J."/>
            <person name="Zhou Y."/>
            <person name="Sheng Y."/>
            <person name="Liu T."/>
            <person name="Pan Y."/>
            <person name="Xia L."/>
            <person name="Li J."/>
            <person name="Zhao F."/>
            <person name="Cao W."/>
        </authorList>
    </citation>
    <scope>NUCLEOTIDE SEQUENCE</scope>
    <source>
        <strain evidence="1">Dsil-2018</strain>
    </source>
</reference>
<accession>A0ACB8DM60</accession>
<evidence type="ECO:0000313" key="1">
    <source>
        <dbReference type="EMBL" id="KAH7973600.1"/>
    </source>
</evidence>
<organism evidence="1 2">
    <name type="scientific">Dermacentor silvarum</name>
    <name type="common">Tick</name>
    <dbReference type="NCBI Taxonomy" id="543639"/>
    <lineage>
        <taxon>Eukaryota</taxon>
        <taxon>Metazoa</taxon>
        <taxon>Ecdysozoa</taxon>
        <taxon>Arthropoda</taxon>
        <taxon>Chelicerata</taxon>
        <taxon>Arachnida</taxon>
        <taxon>Acari</taxon>
        <taxon>Parasitiformes</taxon>
        <taxon>Ixodida</taxon>
        <taxon>Ixodoidea</taxon>
        <taxon>Ixodidae</taxon>
        <taxon>Rhipicephalinae</taxon>
        <taxon>Dermacentor</taxon>
    </lineage>
</organism>
<keyword evidence="2" id="KW-1185">Reference proteome</keyword>
<name>A0ACB8DM60_DERSI</name>
<evidence type="ECO:0000313" key="2">
    <source>
        <dbReference type="Proteomes" id="UP000821865"/>
    </source>
</evidence>
<dbReference type="EMBL" id="CM023479">
    <property type="protein sequence ID" value="KAH7973600.1"/>
    <property type="molecule type" value="Genomic_DNA"/>
</dbReference>
<sequence>MAESEVLTALRQQVQQLQQELQTQQQQHSRNASTTEAVPAGSAEDVTAPTEGIPHAASYDTWRVAIKLPPFPVDSPEVWFAQVEAQFSLARITQDQTRYDYVVAHLDARYANELSEEQKIRQLQSAELSKRKPSQLLHRMRALASNMQVQDSFPRALSLQRLPPNVQAILQGQVRLPLNKLAEIADRVIDSSLSQLSPTIQSLHAVSTTIDRQLTSMQQRLGERLLMQQRRHLQSRDLNTTSSRQPAEIAELKQIIAKQNAQILEQNAQIKGLMSKIDQLVAKADQGTANDKAEKNAAAPTVEEQKRLTYGETIILAAMKRMEDRLNTLETKHEKYAARVAAIEIRMKPTLLKKERMSRIKKTISMRKERLDTAANEGFDAK</sequence>